<proteinExistence type="predicted"/>
<dbReference type="EMBL" id="CEKZ01000014">
    <property type="protein sequence ID" value="CEQ04593.1"/>
    <property type="molecule type" value="Genomic_DNA"/>
</dbReference>
<dbReference type="Pfam" id="PF03243">
    <property type="entry name" value="MerB"/>
    <property type="match status" value="1"/>
</dbReference>
<sequence>MKSNKYRNLDKNQKQIRLSIMNMIIDEKRPVSLDEVLKELKESLNQDENNIKETLKLFLDKNIMVIDEDEYINYIYPVSAHPTMHQVTLADKRTFNAMCAIDALGWRCTFHQDIDINSKCYVTGEDINISIRDGKISSINNPDLRVLHLNLDKYANWAASC</sequence>
<dbReference type="InterPro" id="IPR004927">
    <property type="entry name" value="MerB"/>
</dbReference>
<keyword evidence="1" id="KW-0456">Lyase</keyword>
<reference evidence="1 2" key="1">
    <citation type="submission" date="2015-01" db="EMBL/GenBank/DDBJ databases">
        <authorList>
            <person name="Aslett A.Martin."/>
            <person name="De Silva Nishadi"/>
        </authorList>
    </citation>
    <scope>NUCLEOTIDE SEQUENCE [LARGE SCALE GENOMIC DNA]</scope>
    <source>
        <strain evidence="1 2">R28058</strain>
    </source>
</reference>
<accession>A0A0C7GDL0</accession>
<dbReference type="SUPFAM" id="SSF160387">
    <property type="entry name" value="NosL/MerB-like"/>
    <property type="match status" value="1"/>
</dbReference>
<dbReference type="AlphaFoldDB" id="A0A0C7GDL0"/>
<dbReference type="InterPro" id="IPR053717">
    <property type="entry name" value="MerB_lyase_sf"/>
</dbReference>
<dbReference type="OrthoDB" id="307302at2"/>
<organism evidence="1 2">
    <name type="scientific">Paraclostridium sordellii</name>
    <name type="common">Clostridium sordellii</name>
    <dbReference type="NCBI Taxonomy" id="1505"/>
    <lineage>
        <taxon>Bacteria</taxon>
        <taxon>Bacillati</taxon>
        <taxon>Bacillota</taxon>
        <taxon>Clostridia</taxon>
        <taxon>Peptostreptococcales</taxon>
        <taxon>Peptostreptococcaceae</taxon>
        <taxon>Paraclostridium</taxon>
    </lineage>
</organism>
<dbReference type="Gene3D" id="3.30.450.410">
    <property type="match status" value="1"/>
</dbReference>
<protein>
    <submittedName>
        <fullName evidence="1">Alkylmercury lyase</fullName>
    </submittedName>
</protein>
<evidence type="ECO:0000313" key="2">
    <source>
        <dbReference type="Proteomes" id="UP000049127"/>
    </source>
</evidence>
<dbReference type="GO" id="GO:0018836">
    <property type="term" value="F:alkylmercury lyase activity"/>
    <property type="evidence" value="ECO:0007669"/>
    <property type="project" value="InterPro"/>
</dbReference>
<dbReference type="Proteomes" id="UP000049127">
    <property type="component" value="Unassembled WGS sequence"/>
</dbReference>
<gene>
    <name evidence="1" type="ORF">R28058_23111</name>
</gene>
<name>A0A0C7GDL0_PARSO</name>
<evidence type="ECO:0000313" key="1">
    <source>
        <dbReference type="EMBL" id="CEQ04593.1"/>
    </source>
</evidence>
<dbReference type="NCBIfam" id="NF040728">
    <property type="entry name" value="MerB_rel_SaoL"/>
    <property type="match status" value="1"/>
</dbReference>